<dbReference type="Proteomes" id="UP000253426">
    <property type="component" value="Unassembled WGS sequence"/>
</dbReference>
<keyword evidence="3" id="KW-1185">Reference proteome</keyword>
<comment type="caution">
    <text evidence="2">The sequence shown here is derived from an EMBL/GenBank/DDBJ whole genome shotgun (WGS) entry which is preliminary data.</text>
</comment>
<sequence length="275" mass="29960">MATIRTIVYAVSAACLSQAAVLPICAQEEPPKQPTVSTTAQGTKVAADLAEAAKKRIKKVSETEYELGPIKINSAKREVRVPTQVNMTEGILEYALVHEHGKTHESLLRTTASPTELNVALLLSHFEPHLKEAAKFLSEPSEQVKARMAQPMEHEGANRMRVSVEWKDAAGKVQTAPMNAWIRDKQSGKPAAASDWIYTGSFISQTGFAAEHDGSHIAIYFDLISLVNFPDKNNASDENWLVESAAIPPVDTPVTLVFAHVNTTPEPKSPAGEKR</sequence>
<dbReference type="EMBL" id="QNRR01000004">
    <property type="protein sequence ID" value="RBP44675.1"/>
    <property type="molecule type" value="Genomic_DNA"/>
</dbReference>
<accession>A0A366HPZ3</accession>
<feature type="chain" id="PRO_5016693902" evidence="1">
    <location>
        <begin position="27"/>
        <end position="275"/>
    </location>
</feature>
<keyword evidence="1" id="KW-0732">Signal</keyword>
<evidence type="ECO:0000313" key="3">
    <source>
        <dbReference type="Proteomes" id="UP000253426"/>
    </source>
</evidence>
<dbReference type="InterPro" id="IPR047750">
    <property type="entry name" value="YdjY-like"/>
</dbReference>
<dbReference type="OrthoDB" id="195599at2"/>
<protein>
    <submittedName>
        <fullName evidence="2">Uncharacterized protein</fullName>
    </submittedName>
</protein>
<evidence type="ECO:0000256" key="1">
    <source>
        <dbReference type="SAM" id="SignalP"/>
    </source>
</evidence>
<evidence type="ECO:0000313" key="2">
    <source>
        <dbReference type="EMBL" id="RBP44675.1"/>
    </source>
</evidence>
<dbReference type="AlphaFoldDB" id="A0A366HPZ3"/>
<proteinExistence type="predicted"/>
<dbReference type="RefSeq" id="WP_113959055.1">
    <property type="nucleotide sequence ID" value="NZ_QNRR01000004.1"/>
</dbReference>
<name>A0A366HPZ3_9BACT</name>
<feature type="signal peptide" evidence="1">
    <location>
        <begin position="1"/>
        <end position="26"/>
    </location>
</feature>
<gene>
    <name evidence="2" type="ORF">DES53_104498</name>
</gene>
<reference evidence="2 3" key="1">
    <citation type="submission" date="2018-06" db="EMBL/GenBank/DDBJ databases">
        <title>Genomic Encyclopedia of Type Strains, Phase IV (KMG-IV): sequencing the most valuable type-strain genomes for metagenomic binning, comparative biology and taxonomic classification.</title>
        <authorList>
            <person name="Goeker M."/>
        </authorList>
    </citation>
    <scope>NUCLEOTIDE SEQUENCE [LARGE SCALE GENOMIC DNA]</scope>
    <source>
        <strain evidence="2 3">DSM 25532</strain>
    </source>
</reference>
<dbReference type="NCBIfam" id="NF040466">
    <property type="entry name" value="ydjY_domain"/>
    <property type="match status" value="1"/>
</dbReference>
<organism evidence="2 3">
    <name type="scientific">Roseimicrobium gellanilyticum</name>
    <dbReference type="NCBI Taxonomy" id="748857"/>
    <lineage>
        <taxon>Bacteria</taxon>
        <taxon>Pseudomonadati</taxon>
        <taxon>Verrucomicrobiota</taxon>
        <taxon>Verrucomicrobiia</taxon>
        <taxon>Verrucomicrobiales</taxon>
        <taxon>Verrucomicrobiaceae</taxon>
        <taxon>Roseimicrobium</taxon>
    </lineage>
</organism>